<evidence type="ECO:0000313" key="4">
    <source>
        <dbReference type="Proteomes" id="UP001215598"/>
    </source>
</evidence>
<dbReference type="InterPro" id="IPR036389">
    <property type="entry name" value="RNase_III_sf"/>
</dbReference>
<feature type="domain" description="RNase III" evidence="2">
    <location>
        <begin position="88"/>
        <end position="180"/>
    </location>
</feature>
<gene>
    <name evidence="3" type="ORF">B0H16DRAFT_1884487</name>
</gene>
<dbReference type="GO" id="GO:0004525">
    <property type="term" value="F:ribonuclease III activity"/>
    <property type="evidence" value="ECO:0007669"/>
    <property type="project" value="InterPro"/>
</dbReference>
<sequence length="521" mass="58726">MSSRNPLQAISHLLGDDILLRDPVPSRWRVPLDASPRGLLQQLDDETDTPWPPLGLLELNPDFPGNYPPEIPKFDDKPERLLTAFTSKRNKTLEWLGDAVVEAVLVSRVYSSPANASAPVSTHFFTKLIDKDMLGHLGLLYGMHLHDFMPFVEDRAVLPAMERISDSFEAVVGASLLQFDFEKTCQWLGPLLDPWVHLFSGRGAGIFVSTENRNAYDKTIHRFNEVPVAPWRPANPSVRSFTHKDDIQLKLSAAGLLTELGTDGPAWDTVDASGVFFPPNYPPTPQGIADIEPTALTHAMTDIAYHIHFGDPPNTGYRSLGLRLCKMAVTLLTVTKFETTPEHMVIMRAECLDGHLLARLGILYNLHRHLRVLRRANDDSYYISARESREAFEALVGVVYLTIGWPRLLIWLQELFLPWMEATDSGRLRASRSAECWRQAEEIHMRKRAARIEAQRLKAAARAEEERQKAVALQAKKMRAHGAATARDYASTAGSSKNRKTRRGGRRCKNKHRQPPMSRRL</sequence>
<name>A0AAD7NHC3_9AGAR</name>
<evidence type="ECO:0000256" key="1">
    <source>
        <dbReference type="SAM" id="MobiDB-lite"/>
    </source>
</evidence>
<accession>A0AAD7NHC3</accession>
<evidence type="ECO:0000259" key="2">
    <source>
        <dbReference type="PROSITE" id="PS50142"/>
    </source>
</evidence>
<comment type="caution">
    <text evidence="3">The sequence shown here is derived from an EMBL/GenBank/DDBJ whole genome shotgun (WGS) entry which is preliminary data.</text>
</comment>
<feature type="region of interest" description="Disordered" evidence="1">
    <location>
        <begin position="482"/>
        <end position="521"/>
    </location>
</feature>
<dbReference type="GO" id="GO:0006396">
    <property type="term" value="P:RNA processing"/>
    <property type="evidence" value="ECO:0007669"/>
    <property type="project" value="InterPro"/>
</dbReference>
<keyword evidence="4" id="KW-1185">Reference proteome</keyword>
<dbReference type="InterPro" id="IPR000999">
    <property type="entry name" value="RNase_III_dom"/>
</dbReference>
<dbReference type="AlphaFoldDB" id="A0AAD7NHC3"/>
<dbReference type="Gene3D" id="1.10.1520.10">
    <property type="entry name" value="Ribonuclease III domain"/>
    <property type="match status" value="2"/>
</dbReference>
<dbReference type="CDD" id="cd00593">
    <property type="entry name" value="RIBOc"/>
    <property type="match status" value="1"/>
</dbReference>
<feature type="domain" description="RNase III" evidence="2">
    <location>
        <begin position="347"/>
        <end position="404"/>
    </location>
</feature>
<dbReference type="Proteomes" id="UP001215598">
    <property type="component" value="Unassembled WGS sequence"/>
</dbReference>
<protein>
    <recommendedName>
        <fullName evidence="2">RNase III domain-containing protein</fullName>
    </recommendedName>
</protein>
<proteinExistence type="predicted"/>
<dbReference type="PROSITE" id="PS50142">
    <property type="entry name" value="RNASE_3_2"/>
    <property type="match status" value="2"/>
</dbReference>
<reference evidence="3" key="1">
    <citation type="submission" date="2023-03" db="EMBL/GenBank/DDBJ databases">
        <title>Massive genome expansion in bonnet fungi (Mycena s.s.) driven by repeated elements and novel gene families across ecological guilds.</title>
        <authorList>
            <consortium name="Lawrence Berkeley National Laboratory"/>
            <person name="Harder C.B."/>
            <person name="Miyauchi S."/>
            <person name="Viragh M."/>
            <person name="Kuo A."/>
            <person name="Thoen E."/>
            <person name="Andreopoulos B."/>
            <person name="Lu D."/>
            <person name="Skrede I."/>
            <person name="Drula E."/>
            <person name="Henrissat B."/>
            <person name="Morin E."/>
            <person name="Kohler A."/>
            <person name="Barry K."/>
            <person name="LaButti K."/>
            <person name="Morin E."/>
            <person name="Salamov A."/>
            <person name="Lipzen A."/>
            <person name="Mereny Z."/>
            <person name="Hegedus B."/>
            <person name="Baldrian P."/>
            <person name="Stursova M."/>
            <person name="Weitz H."/>
            <person name="Taylor A."/>
            <person name="Grigoriev I.V."/>
            <person name="Nagy L.G."/>
            <person name="Martin F."/>
            <person name="Kauserud H."/>
        </authorList>
    </citation>
    <scope>NUCLEOTIDE SEQUENCE</scope>
    <source>
        <strain evidence="3">CBHHK182m</strain>
    </source>
</reference>
<dbReference type="SMART" id="SM00535">
    <property type="entry name" value="RIBOc"/>
    <property type="match status" value="1"/>
</dbReference>
<organism evidence="3 4">
    <name type="scientific">Mycena metata</name>
    <dbReference type="NCBI Taxonomy" id="1033252"/>
    <lineage>
        <taxon>Eukaryota</taxon>
        <taxon>Fungi</taxon>
        <taxon>Dikarya</taxon>
        <taxon>Basidiomycota</taxon>
        <taxon>Agaricomycotina</taxon>
        <taxon>Agaricomycetes</taxon>
        <taxon>Agaricomycetidae</taxon>
        <taxon>Agaricales</taxon>
        <taxon>Marasmiineae</taxon>
        <taxon>Mycenaceae</taxon>
        <taxon>Mycena</taxon>
    </lineage>
</organism>
<dbReference type="EMBL" id="JARKIB010000036">
    <property type="protein sequence ID" value="KAJ7761059.1"/>
    <property type="molecule type" value="Genomic_DNA"/>
</dbReference>
<feature type="compositionally biased region" description="Basic residues" evidence="1">
    <location>
        <begin position="497"/>
        <end position="521"/>
    </location>
</feature>
<dbReference type="SUPFAM" id="SSF69065">
    <property type="entry name" value="RNase III domain-like"/>
    <property type="match status" value="2"/>
</dbReference>
<evidence type="ECO:0000313" key="3">
    <source>
        <dbReference type="EMBL" id="KAJ7761059.1"/>
    </source>
</evidence>